<feature type="domain" description="HTH cro/C1-type" evidence="1">
    <location>
        <begin position="51"/>
        <end position="98"/>
    </location>
</feature>
<keyword evidence="3" id="KW-1185">Reference proteome</keyword>
<gene>
    <name evidence="2" type="ORF">GCM10023322_32440</name>
</gene>
<dbReference type="InterPro" id="IPR010982">
    <property type="entry name" value="Lambda_DNA-bd_dom_sf"/>
</dbReference>
<reference evidence="3" key="1">
    <citation type="journal article" date="2019" name="Int. J. Syst. Evol. Microbiol.">
        <title>The Global Catalogue of Microorganisms (GCM) 10K type strain sequencing project: providing services to taxonomists for standard genome sequencing and annotation.</title>
        <authorList>
            <consortium name="The Broad Institute Genomics Platform"/>
            <consortium name="The Broad Institute Genome Sequencing Center for Infectious Disease"/>
            <person name="Wu L."/>
            <person name="Ma J."/>
        </authorList>
    </citation>
    <scope>NUCLEOTIDE SEQUENCE [LARGE SCALE GENOMIC DNA]</scope>
    <source>
        <strain evidence="3">JCM 18304</strain>
    </source>
</reference>
<dbReference type="PANTHER" id="PTHR35010">
    <property type="entry name" value="BLL4672 PROTEIN-RELATED"/>
    <property type="match status" value="1"/>
</dbReference>
<dbReference type="PANTHER" id="PTHR35010:SF2">
    <property type="entry name" value="BLL4672 PROTEIN"/>
    <property type="match status" value="1"/>
</dbReference>
<dbReference type="Pfam" id="PF17765">
    <property type="entry name" value="MLTR_LBD"/>
    <property type="match status" value="1"/>
</dbReference>
<name>A0ABP9RT54_9ACTN</name>
<dbReference type="EMBL" id="BAABJQ010000008">
    <property type="protein sequence ID" value="GAA5186359.1"/>
    <property type="molecule type" value="Genomic_DNA"/>
</dbReference>
<evidence type="ECO:0000313" key="3">
    <source>
        <dbReference type="Proteomes" id="UP001501570"/>
    </source>
</evidence>
<comment type="caution">
    <text evidence="2">The sequence shown here is derived from an EMBL/GenBank/DDBJ whole genome shotgun (WGS) entry which is preliminary data.</text>
</comment>
<dbReference type="SMART" id="SM00530">
    <property type="entry name" value="HTH_XRE"/>
    <property type="match status" value="1"/>
</dbReference>
<dbReference type="Gene3D" id="1.10.260.40">
    <property type="entry name" value="lambda repressor-like DNA-binding domains"/>
    <property type="match status" value="1"/>
</dbReference>
<dbReference type="PROSITE" id="PS50943">
    <property type="entry name" value="HTH_CROC1"/>
    <property type="match status" value="1"/>
</dbReference>
<evidence type="ECO:0000259" key="1">
    <source>
        <dbReference type="PROSITE" id="PS50943"/>
    </source>
</evidence>
<dbReference type="Proteomes" id="UP001501570">
    <property type="component" value="Unassembled WGS sequence"/>
</dbReference>
<organism evidence="2 3">
    <name type="scientific">Rugosimonospora acidiphila</name>
    <dbReference type="NCBI Taxonomy" id="556531"/>
    <lineage>
        <taxon>Bacteria</taxon>
        <taxon>Bacillati</taxon>
        <taxon>Actinomycetota</taxon>
        <taxon>Actinomycetes</taxon>
        <taxon>Micromonosporales</taxon>
        <taxon>Micromonosporaceae</taxon>
        <taxon>Rugosimonospora</taxon>
    </lineage>
</organism>
<dbReference type="SUPFAM" id="SSF47413">
    <property type="entry name" value="lambda repressor-like DNA-binding domains"/>
    <property type="match status" value="1"/>
</dbReference>
<dbReference type="Pfam" id="PF13560">
    <property type="entry name" value="HTH_31"/>
    <property type="match status" value="1"/>
</dbReference>
<dbReference type="RefSeq" id="WP_345630412.1">
    <property type="nucleotide sequence ID" value="NZ_BAABJQ010000008.1"/>
</dbReference>
<protein>
    <submittedName>
        <fullName evidence="2">Helix-turn-helix transcriptional regulator</fullName>
    </submittedName>
</protein>
<evidence type="ECO:0000313" key="2">
    <source>
        <dbReference type="EMBL" id="GAA5186359.1"/>
    </source>
</evidence>
<dbReference type="InterPro" id="IPR001387">
    <property type="entry name" value="Cro/C1-type_HTH"/>
</dbReference>
<proteinExistence type="predicted"/>
<accession>A0ABP9RT54</accession>
<dbReference type="Gene3D" id="3.30.450.180">
    <property type="match status" value="1"/>
</dbReference>
<dbReference type="CDD" id="cd00093">
    <property type="entry name" value="HTH_XRE"/>
    <property type="match status" value="1"/>
</dbReference>
<sequence>MLPSRYEHFHWAAAVMVSRNPELGAFLRARRARIRPQDVGLSPSDRRRVPGLRREELAQLAGVSLDYYARLEQGRQPTASPAVLGAVARVLQLSADERSHLHTLAGLSDRERLENNSSSGEAIDPRTQRVFDLLDGTPAIVCGRYVDIIAANDAACFLFGTDFKTLPPTDRNSVQWFLRSPLARELYGEEWENAVAEMIGMLRLDAGRQPDTPRLREIVGRLERESSLFRRLWQEHQVSRWLHDRKTLNHPSLGPAEFVNEAITVQGVPEQTIYVMVPSAEAEFRRALQESLL</sequence>
<dbReference type="InterPro" id="IPR041413">
    <property type="entry name" value="MLTR_LBD"/>
</dbReference>